<evidence type="ECO:0000313" key="15">
    <source>
        <dbReference type="Proteomes" id="UP000694427"/>
    </source>
</evidence>
<feature type="domain" description="G-protein coupled receptors family 1 profile" evidence="13">
    <location>
        <begin position="51"/>
        <end position="305"/>
    </location>
</feature>
<feature type="transmembrane region" description="Helical" evidence="12">
    <location>
        <begin position="156"/>
        <end position="176"/>
    </location>
</feature>
<comment type="subcellular location">
    <subcellularLocation>
        <location evidence="1">Cell membrane</location>
        <topology evidence="1">Multi-pass membrane protein</topology>
    </subcellularLocation>
</comment>
<reference evidence="14" key="2">
    <citation type="submission" date="2025-09" db="UniProtKB">
        <authorList>
            <consortium name="Ensembl"/>
        </authorList>
    </citation>
    <scope>IDENTIFICATION</scope>
</reference>
<dbReference type="Gene3D" id="1.20.1070.10">
    <property type="entry name" value="Rhodopsin 7-helix transmembrane proteins"/>
    <property type="match status" value="1"/>
</dbReference>
<organism evidence="14 15">
    <name type="scientific">Cyprinus carpio</name>
    <name type="common">Common carp</name>
    <dbReference type="NCBI Taxonomy" id="7962"/>
    <lineage>
        <taxon>Eukaryota</taxon>
        <taxon>Metazoa</taxon>
        <taxon>Chordata</taxon>
        <taxon>Craniata</taxon>
        <taxon>Vertebrata</taxon>
        <taxon>Euteleostomi</taxon>
        <taxon>Actinopterygii</taxon>
        <taxon>Neopterygii</taxon>
        <taxon>Teleostei</taxon>
        <taxon>Ostariophysi</taxon>
        <taxon>Cypriniformes</taxon>
        <taxon>Cyprinidae</taxon>
        <taxon>Cyprininae</taxon>
        <taxon>Cyprinus</taxon>
    </lineage>
</organism>
<keyword evidence="15" id="KW-1185">Reference proteome</keyword>
<dbReference type="Proteomes" id="UP000694427">
    <property type="component" value="Unplaced"/>
</dbReference>
<feature type="transmembrane region" description="Helical" evidence="12">
    <location>
        <begin position="72"/>
        <end position="94"/>
    </location>
</feature>
<name>A0A8C1RER0_CYPCA</name>
<evidence type="ECO:0000256" key="11">
    <source>
        <dbReference type="ARBA" id="ARBA00023224"/>
    </source>
</evidence>
<evidence type="ECO:0000256" key="7">
    <source>
        <dbReference type="ARBA" id="ARBA00023130"/>
    </source>
</evidence>
<dbReference type="InterPro" id="IPR000276">
    <property type="entry name" value="GPCR_Rhodpsn"/>
</dbReference>
<dbReference type="PRINTS" id="PR00237">
    <property type="entry name" value="GPCRRHODOPSN"/>
</dbReference>
<dbReference type="SUPFAM" id="SSF81321">
    <property type="entry name" value="Family A G protein-coupled receptor-like"/>
    <property type="match status" value="1"/>
</dbReference>
<accession>A0A8C1RER0</accession>
<dbReference type="GO" id="GO:0002250">
    <property type="term" value="P:adaptive immune response"/>
    <property type="evidence" value="ECO:0007669"/>
    <property type="project" value="UniProtKB-KW"/>
</dbReference>
<keyword evidence="11" id="KW-0807">Transducer</keyword>
<dbReference type="AlphaFoldDB" id="A0A8C1RER0"/>
<keyword evidence="5 12" id="KW-1133">Transmembrane helix</keyword>
<evidence type="ECO:0000256" key="9">
    <source>
        <dbReference type="ARBA" id="ARBA00023157"/>
    </source>
</evidence>
<keyword evidence="2" id="KW-1003">Cell membrane</keyword>
<feature type="transmembrane region" description="Helical" evidence="12">
    <location>
        <begin position="196"/>
        <end position="221"/>
    </location>
</feature>
<proteinExistence type="predicted"/>
<dbReference type="InterPro" id="IPR017452">
    <property type="entry name" value="GPCR_Rhodpsn_7TM"/>
</dbReference>
<evidence type="ECO:0000256" key="3">
    <source>
        <dbReference type="ARBA" id="ARBA00022692"/>
    </source>
</evidence>
<evidence type="ECO:0000259" key="13">
    <source>
        <dbReference type="PROSITE" id="PS50262"/>
    </source>
</evidence>
<dbReference type="PROSITE" id="PS50262">
    <property type="entry name" value="G_PROTEIN_RECEP_F1_2"/>
    <property type="match status" value="1"/>
</dbReference>
<dbReference type="GO" id="GO:0004930">
    <property type="term" value="F:G protein-coupled receptor activity"/>
    <property type="evidence" value="ECO:0007669"/>
    <property type="project" value="UniProtKB-KW"/>
</dbReference>
<evidence type="ECO:0000256" key="2">
    <source>
        <dbReference type="ARBA" id="ARBA00022475"/>
    </source>
</evidence>
<sequence>MTAPVFASVTPSWLNITQEPDMNQTCEESEDFKYLAYKVTYCVVFPIGFISNSVALFVFLRLTPKKTANTVFMTNLAISDVGFSLTLPFRLVYFFRGGQWDFPDWFCRWCVFSFYVNLYTSVLFLTGLSILRYIAVVHPIRNQSLVTMRRASLSCFAIWIFVACLSTPFLMSGTSMRDEKTRCFEPQNIKSWKRIFILNYVGVLFGFVIPFIIILICYGCIIYKLIKGGTIGNRKRNTRRRTVYLIAVVLSTFLLCFLPYHVVRTVHLHAKVLTKSCQVIEFLLKVLVISLCMAASNSCFNPLLYYFAGETFRTAIRRASHRGTFNSLSQSGFNRSFQRRSQSSLQKSRGQNFTSVRQDCLPCSMNSSCQVINKKKPEGCKSEKQCKLSDTEVKQVNYDLE</sequence>
<evidence type="ECO:0000256" key="1">
    <source>
        <dbReference type="ARBA" id="ARBA00004651"/>
    </source>
</evidence>
<reference evidence="14" key="1">
    <citation type="submission" date="2025-08" db="UniProtKB">
        <authorList>
            <consortium name="Ensembl"/>
        </authorList>
    </citation>
    <scope>IDENTIFICATION</scope>
</reference>
<evidence type="ECO:0000256" key="12">
    <source>
        <dbReference type="SAM" id="Phobius"/>
    </source>
</evidence>
<dbReference type="PRINTS" id="PR01157">
    <property type="entry name" value="P2YPURNOCPTR"/>
</dbReference>
<feature type="transmembrane region" description="Helical" evidence="12">
    <location>
        <begin position="114"/>
        <end position="135"/>
    </location>
</feature>
<keyword evidence="9" id="KW-1015">Disulfide bond</keyword>
<dbReference type="PANTHER" id="PTHR24231:SF52">
    <property type="entry name" value="CYSTEINYL LEUKOTRIENE RECEPTOR 2-LIKE"/>
    <property type="match status" value="1"/>
</dbReference>
<keyword evidence="7" id="KW-1064">Adaptive immunity</keyword>
<keyword evidence="4" id="KW-0391">Immunity</keyword>
<dbReference type="Ensembl" id="ENSCCRT00010120908.1">
    <property type="protein sequence ID" value="ENSCCRP00010108653.1"/>
    <property type="gene ID" value="ENSCCRG00010047978.1"/>
</dbReference>
<dbReference type="Pfam" id="PF00001">
    <property type="entry name" value="7tm_1"/>
    <property type="match status" value="1"/>
</dbReference>
<dbReference type="PANTHER" id="PTHR24231">
    <property type="entry name" value="PURINOCEPTOR-RELATED G-PROTEIN COUPLED RECEPTOR"/>
    <property type="match status" value="1"/>
</dbReference>
<keyword evidence="10" id="KW-0675">Receptor</keyword>
<feature type="transmembrane region" description="Helical" evidence="12">
    <location>
        <begin position="242"/>
        <end position="262"/>
    </location>
</feature>
<protein>
    <submittedName>
        <fullName evidence="14">Cysteinyl leukotriene receptor 3</fullName>
    </submittedName>
</protein>
<keyword evidence="3 12" id="KW-0812">Transmembrane</keyword>
<evidence type="ECO:0000256" key="4">
    <source>
        <dbReference type="ARBA" id="ARBA00022859"/>
    </source>
</evidence>
<evidence type="ECO:0000256" key="5">
    <source>
        <dbReference type="ARBA" id="ARBA00022989"/>
    </source>
</evidence>
<evidence type="ECO:0000256" key="6">
    <source>
        <dbReference type="ARBA" id="ARBA00023040"/>
    </source>
</evidence>
<keyword evidence="8 12" id="KW-0472">Membrane</keyword>
<keyword evidence="6" id="KW-0297">G-protein coupled receptor</keyword>
<evidence type="ECO:0000313" key="14">
    <source>
        <dbReference type="Ensembl" id="ENSCCRP00010108653.1"/>
    </source>
</evidence>
<feature type="transmembrane region" description="Helical" evidence="12">
    <location>
        <begin position="38"/>
        <end position="60"/>
    </location>
</feature>
<evidence type="ECO:0000256" key="8">
    <source>
        <dbReference type="ARBA" id="ARBA00023136"/>
    </source>
</evidence>
<evidence type="ECO:0000256" key="10">
    <source>
        <dbReference type="ARBA" id="ARBA00023170"/>
    </source>
</evidence>
<dbReference type="FunFam" id="1.20.1070.10:FF:000017">
    <property type="entry name" value="lysophosphatidic acid receptor 4"/>
    <property type="match status" value="1"/>
</dbReference>
<feature type="transmembrane region" description="Helical" evidence="12">
    <location>
        <begin position="282"/>
        <end position="308"/>
    </location>
</feature>
<dbReference type="GO" id="GO:0005886">
    <property type="term" value="C:plasma membrane"/>
    <property type="evidence" value="ECO:0007669"/>
    <property type="project" value="UniProtKB-SubCell"/>
</dbReference>